<protein>
    <submittedName>
        <fullName evidence="1">Uncharacterized protein</fullName>
    </submittedName>
</protein>
<accession>A0A4V3I2U8</accession>
<gene>
    <name evidence="1" type="ORF">C8034_v009655</name>
</gene>
<proteinExistence type="predicted"/>
<evidence type="ECO:0000313" key="1">
    <source>
        <dbReference type="EMBL" id="TEA10503.1"/>
    </source>
</evidence>
<sequence length="83" mass="9250">MLNTQAIRPTNAAEDRIPTIMQEKATKLVEAKLARVAAVTPPVVDAGAIPISFPYYDESFFDRLLVLWRSCDAVLDSRRGCRV</sequence>
<organism evidence="1 2">
    <name type="scientific">Colletotrichum sidae</name>
    <dbReference type="NCBI Taxonomy" id="1347389"/>
    <lineage>
        <taxon>Eukaryota</taxon>
        <taxon>Fungi</taxon>
        <taxon>Dikarya</taxon>
        <taxon>Ascomycota</taxon>
        <taxon>Pezizomycotina</taxon>
        <taxon>Sordariomycetes</taxon>
        <taxon>Hypocreomycetidae</taxon>
        <taxon>Glomerellales</taxon>
        <taxon>Glomerellaceae</taxon>
        <taxon>Colletotrichum</taxon>
        <taxon>Colletotrichum orbiculare species complex</taxon>
    </lineage>
</organism>
<evidence type="ECO:0000313" key="2">
    <source>
        <dbReference type="Proteomes" id="UP000295604"/>
    </source>
</evidence>
<dbReference type="AlphaFoldDB" id="A0A4V3I2U8"/>
<comment type="caution">
    <text evidence="1">The sequence shown here is derived from an EMBL/GenBank/DDBJ whole genome shotgun (WGS) entry which is preliminary data.</text>
</comment>
<dbReference type="Proteomes" id="UP000295604">
    <property type="component" value="Unassembled WGS sequence"/>
</dbReference>
<keyword evidence="2" id="KW-1185">Reference proteome</keyword>
<reference evidence="1 2" key="1">
    <citation type="submission" date="2018-11" db="EMBL/GenBank/DDBJ databases">
        <title>Genome sequence and assembly of Colletotrichum sidae.</title>
        <authorList>
            <person name="Gan P."/>
            <person name="Shirasu K."/>
        </authorList>
    </citation>
    <scope>NUCLEOTIDE SEQUENCE [LARGE SCALE GENOMIC DNA]</scope>
    <source>
        <strain evidence="1 2">CBS 518.97</strain>
    </source>
</reference>
<name>A0A4V3I2U8_9PEZI</name>
<dbReference type="EMBL" id="QAPF01000549">
    <property type="protein sequence ID" value="TEA10503.1"/>
    <property type="molecule type" value="Genomic_DNA"/>
</dbReference>